<dbReference type="SUPFAM" id="SSF56425">
    <property type="entry name" value="Succinate dehydrogenase/fumarate reductase flavoprotein, catalytic domain"/>
    <property type="match status" value="1"/>
</dbReference>
<dbReference type="InterPro" id="IPR027477">
    <property type="entry name" value="Succ_DH/fumarate_Rdtase_cat_sf"/>
</dbReference>
<keyword evidence="4" id="KW-0479">Metal-binding</keyword>
<dbReference type="Gene3D" id="3.90.700.10">
    <property type="entry name" value="Succinate dehydrogenase/fumarate reductase flavoprotein, catalytic domain"/>
    <property type="match status" value="1"/>
</dbReference>
<comment type="pathway">
    <text evidence="8">Protein modification.</text>
</comment>
<organism evidence="11 12">
    <name type="scientific">Mycena chlorophos</name>
    <name type="common">Agaric fungus</name>
    <name type="synonym">Agaricus chlorophos</name>
    <dbReference type="NCBI Taxonomy" id="658473"/>
    <lineage>
        <taxon>Eukaryota</taxon>
        <taxon>Fungi</taxon>
        <taxon>Dikarya</taxon>
        <taxon>Basidiomycota</taxon>
        <taxon>Agaricomycotina</taxon>
        <taxon>Agaricomycetes</taxon>
        <taxon>Agaricomycetidae</taxon>
        <taxon>Agaricales</taxon>
        <taxon>Marasmiineae</taxon>
        <taxon>Mycenaceae</taxon>
        <taxon>Mycena</taxon>
    </lineage>
</organism>
<dbReference type="EMBL" id="JACAZE010000024">
    <property type="protein sequence ID" value="KAF7291687.1"/>
    <property type="molecule type" value="Genomic_DNA"/>
</dbReference>
<feature type="domain" description="Zn(2)-C6 fungal-type" evidence="10">
    <location>
        <begin position="31"/>
        <end position="66"/>
    </location>
</feature>
<evidence type="ECO:0000259" key="10">
    <source>
        <dbReference type="PROSITE" id="PS50048"/>
    </source>
</evidence>
<feature type="region of interest" description="Disordered" evidence="9">
    <location>
        <begin position="1"/>
        <end position="46"/>
    </location>
</feature>
<evidence type="ECO:0000256" key="9">
    <source>
        <dbReference type="SAM" id="MobiDB-lite"/>
    </source>
</evidence>
<name>A0A8H6S4J1_MYCCL</name>
<comment type="similarity">
    <text evidence="2">Belongs to the ubiquitin-activating E1 family.</text>
</comment>
<keyword evidence="3" id="KW-0285">Flavoprotein</keyword>
<dbReference type="NCBIfam" id="NF006130">
    <property type="entry name" value="PRK08274.1"/>
    <property type="match status" value="1"/>
</dbReference>
<dbReference type="InterPro" id="IPR050315">
    <property type="entry name" value="FAD-oxidoreductase_2"/>
</dbReference>
<dbReference type="InterPro" id="IPR000594">
    <property type="entry name" value="ThiF_NAD_FAD-bd"/>
</dbReference>
<keyword evidence="7" id="KW-0539">Nucleus</keyword>
<dbReference type="SMART" id="SM00066">
    <property type="entry name" value="GAL4"/>
    <property type="match status" value="1"/>
</dbReference>
<dbReference type="SUPFAM" id="SSF57701">
    <property type="entry name" value="Zn2/Cys6 DNA-binding domain"/>
    <property type="match status" value="1"/>
</dbReference>
<dbReference type="Pfam" id="PF04082">
    <property type="entry name" value="Fungal_trans"/>
    <property type="match status" value="1"/>
</dbReference>
<reference evidence="11" key="1">
    <citation type="submission" date="2020-05" db="EMBL/GenBank/DDBJ databases">
        <title>Mycena genomes resolve the evolution of fungal bioluminescence.</title>
        <authorList>
            <person name="Tsai I.J."/>
        </authorList>
    </citation>
    <scope>NUCLEOTIDE SEQUENCE</scope>
    <source>
        <strain evidence="11">110903Hualien_Pintung</strain>
    </source>
</reference>
<dbReference type="GO" id="GO:0003677">
    <property type="term" value="F:DNA binding"/>
    <property type="evidence" value="ECO:0007669"/>
    <property type="project" value="InterPro"/>
</dbReference>
<dbReference type="InterPro" id="IPR007219">
    <property type="entry name" value="XnlR_reg_dom"/>
</dbReference>
<dbReference type="GO" id="GO:0008641">
    <property type="term" value="F:ubiquitin-like modifier activating enzyme activity"/>
    <property type="evidence" value="ECO:0007669"/>
    <property type="project" value="InterPro"/>
</dbReference>
<evidence type="ECO:0000313" key="12">
    <source>
        <dbReference type="Proteomes" id="UP000613580"/>
    </source>
</evidence>
<dbReference type="InterPro" id="IPR036188">
    <property type="entry name" value="FAD/NAD-bd_sf"/>
</dbReference>
<dbReference type="PROSITE" id="PS50048">
    <property type="entry name" value="ZN2_CY6_FUNGAL_2"/>
    <property type="match status" value="1"/>
</dbReference>
<dbReference type="PRINTS" id="PR01849">
    <property type="entry name" value="UBIQUITINACT"/>
</dbReference>
<dbReference type="SUPFAM" id="SSF51905">
    <property type="entry name" value="FAD/NAD(P)-binding domain"/>
    <property type="match status" value="1"/>
</dbReference>
<comment type="cofactor">
    <cofactor evidence="1">
        <name>FAD</name>
        <dbReference type="ChEBI" id="CHEBI:57692"/>
    </cofactor>
</comment>
<dbReference type="InterPro" id="IPR036864">
    <property type="entry name" value="Zn2-C6_fun-type_DNA-bd_sf"/>
</dbReference>
<dbReference type="GO" id="GO:0000981">
    <property type="term" value="F:DNA-binding transcription factor activity, RNA polymerase II-specific"/>
    <property type="evidence" value="ECO:0007669"/>
    <property type="project" value="InterPro"/>
</dbReference>
<keyword evidence="12" id="KW-1185">Reference proteome</keyword>
<evidence type="ECO:0000256" key="2">
    <source>
        <dbReference type="ARBA" id="ARBA00005673"/>
    </source>
</evidence>
<dbReference type="CDD" id="cd00067">
    <property type="entry name" value="GAL4"/>
    <property type="match status" value="1"/>
</dbReference>
<dbReference type="Pfam" id="PF00890">
    <property type="entry name" value="FAD_binding_2"/>
    <property type="match status" value="1"/>
</dbReference>
<evidence type="ECO:0000256" key="8">
    <source>
        <dbReference type="ARBA" id="ARBA00043952"/>
    </source>
</evidence>
<accession>A0A8H6S4J1</accession>
<proteinExistence type="inferred from homology"/>
<evidence type="ECO:0000256" key="5">
    <source>
        <dbReference type="ARBA" id="ARBA00022827"/>
    </source>
</evidence>
<keyword evidence="6" id="KW-0560">Oxidoreductase</keyword>
<evidence type="ECO:0000313" key="11">
    <source>
        <dbReference type="EMBL" id="KAF7291687.1"/>
    </source>
</evidence>
<dbReference type="GO" id="GO:0006351">
    <property type="term" value="P:DNA-templated transcription"/>
    <property type="evidence" value="ECO:0007669"/>
    <property type="project" value="InterPro"/>
</dbReference>
<dbReference type="SMART" id="SM00906">
    <property type="entry name" value="Fungal_trans"/>
    <property type="match status" value="1"/>
</dbReference>
<dbReference type="OrthoDB" id="1708823at2759"/>
<dbReference type="GO" id="GO:0016491">
    <property type="term" value="F:oxidoreductase activity"/>
    <property type="evidence" value="ECO:0007669"/>
    <property type="project" value="UniProtKB-KW"/>
</dbReference>
<dbReference type="SUPFAM" id="SSF69572">
    <property type="entry name" value="Activating enzymes of the ubiquitin-like proteins"/>
    <property type="match status" value="1"/>
</dbReference>
<dbReference type="Gene3D" id="3.50.50.60">
    <property type="entry name" value="FAD/NAD(P)-binding domain"/>
    <property type="match status" value="1"/>
</dbReference>
<dbReference type="Proteomes" id="UP000613580">
    <property type="component" value="Unassembled WGS sequence"/>
</dbReference>
<evidence type="ECO:0000256" key="3">
    <source>
        <dbReference type="ARBA" id="ARBA00022630"/>
    </source>
</evidence>
<dbReference type="PANTHER" id="PTHR43400">
    <property type="entry name" value="FUMARATE REDUCTASE"/>
    <property type="match status" value="1"/>
</dbReference>
<dbReference type="PANTHER" id="PTHR43400:SF7">
    <property type="entry name" value="FAD-DEPENDENT OXIDOREDUCTASE 2 FAD BINDING DOMAIN-CONTAINING PROTEIN"/>
    <property type="match status" value="1"/>
</dbReference>
<protein>
    <submittedName>
        <fullName evidence="11">Fumarate reductase flavoprotein subunit</fullName>
    </submittedName>
</protein>
<dbReference type="Pfam" id="PF00899">
    <property type="entry name" value="ThiF"/>
    <property type="match status" value="1"/>
</dbReference>
<dbReference type="InterPro" id="IPR001138">
    <property type="entry name" value="Zn2Cys6_DnaBD"/>
</dbReference>
<evidence type="ECO:0000256" key="7">
    <source>
        <dbReference type="ARBA" id="ARBA00023242"/>
    </source>
</evidence>
<dbReference type="Gene3D" id="4.10.240.10">
    <property type="entry name" value="Zn(2)-C6 fungal-type DNA-binding domain"/>
    <property type="match status" value="1"/>
</dbReference>
<dbReference type="Pfam" id="PF00172">
    <property type="entry name" value="Zn_clus"/>
    <property type="match status" value="1"/>
</dbReference>
<evidence type="ECO:0000256" key="6">
    <source>
        <dbReference type="ARBA" id="ARBA00023002"/>
    </source>
</evidence>
<feature type="compositionally biased region" description="Low complexity" evidence="9">
    <location>
        <begin position="90"/>
        <end position="101"/>
    </location>
</feature>
<dbReference type="CDD" id="cd12148">
    <property type="entry name" value="fungal_TF_MHR"/>
    <property type="match status" value="1"/>
</dbReference>
<gene>
    <name evidence="11" type="ORF">HMN09_01260000</name>
</gene>
<dbReference type="InterPro" id="IPR000011">
    <property type="entry name" value="UBQ/SUMO-activ_enz_E1-like"/>
</dbReference>
<sequence length="1503" mass="164706">MPSRKKDSSSATPPSEDDLRNKVKRKRQSQSCDACRARKVRCARENPDDQKQSCKHCITLGIPCTYDYQPKKRGPPNLYLRRLQEAAAAAAAVTSPTTDTPTTEHEASTSPVASPVQKNLSVNSAASKSPPPGFLEPTLKPAVTNVPVPPSRYQIAADTYHPQFNSPPANFIRPAEMANMKLEEFHSPTESFSTYPLHNWLDEIAPRDTISLIIALFFDFVYPLTPCVHKPSFMADLHARREERDPLFFALVMSTVASTLVQVPRSYVPMERPVVRKLAQVTLRLHEEAAYAGLDPIEAEVRRRVFWLLFGADKSMSILLGRPICLRDEDCTLHFPKELDDEYITPSAYLPQPQGKTAIVSGLNYTSRIFALLGEILVRIRVDKRSPPQGQFATARLEEVQSLHSRICAALSHCPEPLRLKRTFSTDVPAEYGGAGFRQATFAEVKDFFDNPNASRENALNPFLVVQGNIYVTQQLVRFVIEQYRDELMLQINGTIDEHKVAEDREAVASDLLNILHSIPIQSIATNGPSLVHKVRFVASTLLDAVRKAETAPASAARAHAYLWDFLSILSEIERNYLLDDDRDGTSSGDVRIYCGPLLKVWLTVMRNATILVLRLKGTATEVIKNIVLSGIGKLVIIDSGNVVEEDLGAGFFFRDEDVGKQRVNAARERIESLNPLVTVETIDTFPGLEALDAVIQTVDLVCVTDWDKESLVRINATCRRLGKPFYAGGTYGVLGYIFCDLLTHEYVAPDNRSLPKDQQKSIKFSATYPPLADALAHKWTQLTKRQTKEVNPAVVFTILGIWEYQKRHGNLPADATAASELQSISDSLLSAADVRKQVLETVPSDLVASSAETAGAEFSPVCAIVGGMLAQDILKTLGARDAPIANFFVFDGTTGGGTTVQTRSADPTVKLLTRDANEKLRTCCESTQAPCKRPNDEFLGAEKPLIRPSPKYGSMISVMISESCAQKETWTRTFNFMEAEAIEYDCIVVGSGHAGSCAAFSAVESGCKNVLLVDVCPPEWVGGNGYFTAGAIRTVHGGLEDLLPIVSNVSESQAQKIDLAPYTREEFFADIMRMGAGKPDAELVGAIVDASRDAVTWLKQAVGVPFWVSFHRQAYVDPDTGREKFWGGLALCTEDGGKGLIAAHQKALAAVDVETWFNSRAVEIETDGEKVSGLILEKEDGRRVRLGTRAVVLAAGGFEASPELRAKYLGAGWERAILKRAMQVTGHTLQPISDGFMLAEALGARRTGDWEGCHSTCWDADAPLDGGNRELTNQYTKSGYPIGLMINAEGNRFVDEGEDFRNYTYAKFGRAILNQPGSYTFQVWDSKVTNMLRKEEYGDGITTKIFADTLEELATKLQDKGLQDRHRFVDTINKYNTAVKSFEAENAGATWDPAVKDGRSTQSSATQLAIPKSNWALTIDQGPFMAVKVACGVTFTFGGLAIDPVTAGVLSDRTGEPIPGLFCTGEMVGSLFYHNYPGGSGLTAGAVFGRRAGQAAAKLARA</sequence>
<evidence type="ECO:0000256" key="1">
    <source>
        <dbReference type="ARBA" id="ARBA00001974"/>
    </source>
</evidence>
<dbReference type="Gene3D" id="3.40.50.720">
    <property type="entry name" value="NAD(P)-binding Rossmann-like Domain"/>
    <property type="match status" value="1"/>
</dbReference>
<dbReference type="GO" id="GO:0008270">
    <property type="term" value="F:zinc ion binding"/>
    <property type="evidence" value="ECO:0007669"/>
    <property type="project" value="InterPro"/>
</dbReference>
<dbReference type="InterPro" id="IPR035985">
    <property type="entry name" value="Ubiquitin-activating_enz"/>
</dbReference>
<evidence type="ECO:0000256" key="4">
    <source>
        <dbReference type="ARBA" id="ARBA00022723"/>
    </source>
</evidence>
<comment type="caution">
    <text evidence="11">The sequence shown here is derived from an EMBL/GenBank/DDBJ whole genome shotgun (WGS) entry which is preliminary data.</text>
</comment>
<dbReference type="PROSITE" id="PS00463">
    <property type="entry name" value="ZN2_CY6_FUNGAL_1"/>
    <property type="match status" value="1"/>
</dbReference>
<feature type="region of interest" description="Disordered" evidence="9">
    <location>
        <begin position="90"/>
        <end position="117"/>
    </location>
</feature>
<dbReference type="InterPro" id="IPR003953">
    <property type="entry name" value="FAD-dep_OxRdtase_2_FAD-bd"/>
</dbReference>
<keyword evidence="5" id="KW-0274">FAD</keyword>